<feature type="domain" description="DNA mismatch repair protein MutS core" evidence="6">
    <location>
        <begin position="10"/>
        <end position="314"/>
    </location>
</feature>
<dbReference type="GO" id="GO:0045910">
    <property type="term" value="P:negative regulation of DNA recombination"/>
    <property type="evidence" value="ECO:0007669"/>
    <property type="project" value="InterPro"/>
</dbReference>
<dbReference type="GO" id="GO:0030983">
    <property type="term" value="F:mismatched DNA binding"/>
    <property type="evidence" value="ECO:0007669"/>
    <property type="project" value="InterPro"/>
</dbReference>
<evidence type="ECO:0000256" key="4">
    <source>
        <dbReference type="SAM" id="Coils"/>
    </source>
</evidence>
<dbReference type="GO" id="GO:0006298">
    <property type="term" value="P:mismatch repair"/>
    <property type="evidence" value="ECO:0007669"/>
    <property type="project" value="InterPro"/>
</dbReference>
<dbReference type="PIRSF" id="PIRSF005814">
    <property type="entry name" value="MutS_YshD"/>
    <property type="match status" value="1"/>
</dbReference>
<evidence type="ECO:0000259" key="7">
    <source>
        <dbReference type="SMART" id="SM00534"/>
    </source>
</evidence>
<dbReference type="SMART" id="SM00534">
    <property type="entry name" value="MUTSac"/>
    <property type="match status" value="1"/>
</dbReference>
<feature type="domain" description="DNA mismatch repair proteins mutS family" evidence="7">
    <location>
        <begin position="333"/>
        <end position="518"/>
    </location>
</feature>
<name>A0A9D1KU98_9FLAO</name>
<feature type="region of interest" description="Disordered" evidence="5">
    <location>
        <begin position="636"/>
        <end position="675"/>
    </location>
</feature>
<dbReference type="Pfam" id="PF00488">
    <property type="entry name" value="MutS_V"/>
    <property type="match status" value="1"/>
</dbReference>
<keyword evidence="1" id="KW-0547">Nucleotide-binding</keyword>
<dbReference type="PANTHER" id="PTHR48466:SF2">
    <property type="entry name" value="OS10G0509000 PROTEIN"/>
    <property type="match status" value="1"/>
</dbReference>
<feature type="coiled-coil region" evidence="4">
    <location>
        <begin position="528"/>
        <end position="576"/>
    </location>
</feature>
<evidence type="ECO:0000256" key="5">
    <source>
        <dbReference type="SAM" id="MobiDB-lite"/>
    </source>
</evidence>
<dbReference type="PANTHER" id="PTHR48466">
    <property type="entry name" value="OS10G0509000 PROTEIN-RELATED"/>
    <property type="match status" value="1"/>
</dbReference>
<dbReference type="InterPro" id="IPR045076">
    <property type="entry name" value="MutS"/>
</dbReference>
<dbReference type="Proteomes" id="UP000824161">
    <property type="component" value="Unassembled WGS sequence"/>
</dbReference>
<keyword evidence="2" id="KW-0067">ATP-binding</keyword>
<keyword evidence="4" id="KW-0175">Coiled coil</keyword>
<dbReference type="GO" id="GO:0004519">
    <property type="term" value="F:endonuclease activity"/>
    <property type="evidence" value="ECO:0007669"/>
    <property type="project" value="UniProtKB-KW"/>
</dbReference>
<reference evidence="8" key="1">
    <citation type="submission" date="2020-10" db="EMBL/GenBank/DDBJ databases">
        <authorList>
            <person name="Gilroy R."/>
        </authorList>
    </citation>
    <scope>NUCLEOTIDE SEQUENCE</scope>
    <source>
        <strain evidence="8">1383</strain>
    </source>
</reference>
<feature type="compositionally biased region" description="Basic and acidic residues" evidence="5">
    <location>
        <begin position="636"/>
        <end position="650"/>
    </location>
</feature>
<gene>
    <name evidence="8" type="ORF">IAC44_05220</name>
</gene>
<proteinExistence type="predicted"/>
<protein>
    <submittedName>
        <fullName evidence="8">DNA mismatch repair protein MutS</fullName>
    </submittedName>
</protein>
<sequence>MIDRSAIEDLELEKVKTAIAQRCRTAKGSALALRIGSYNHYGALNRELKQTDEYLCALKGGGGFPDLTFEAADEDLRLLAVENSVLSETSLLRLADISGKVNDLIDYLNQYRDYFPFIGQKLRYVYRTEGVTAPVARAIDPEGSVRDEASPELKSIRMRIGAIRGSIDKFFQMEMARCRAEGLLDEIGESVIDHRRVLAVSAASRRKVRGQALGTSRTGSIIFIEPEATVRLSREMAAAQEEEKEEILRILRALSDEIRPYAELLTASQKLLTEMDLLQAKAHYALEIGACLPALDKNGRVHLREAYHPILLLQNKAQGLPTFPQDIELNPEQRIIAISGPNAGGKSITLKTVGLLQLMFQCGLLVPVHPSSTMSLFEHILTDIGDNQSIENHLSTYSYRLKKMAQFLRTCDDRTLFLIDEFGTGSDPDLGGALAAVFLEEFYNRGAYGVLTTHYTNIKLLVENLPQAINASMLFDEKTLKPLYKLYVGQAGSSFTFEVALMNGIPRELIKRAKTRVEHDKIVLDRTIAALQKEKSNILEQSRNLSSARAKADATSEVLEKTNEKIQAKLVAYQELFDHNTRRIQLGRRIEALTDAYFFKKQTKKAVVAELTKLIETETARRAEKAAELLKAQEKQAAEKKKKKTAEEKTASTPAASPDPAKEISRAQAAARKALQAQKKEEEKRLCEAEKQIEQEIAPIREQKAEELAALRQQQQQPILHLPIAPGDRVRLAGGYSVGTVDRLEKGIAYIDYGWFITQAPIAELELVEKKKQGKK</sequence>
<evidence type="ECO:0000256" key="1">
    <source>
        <dbReference type="ARBA" id="ARBA00022741"/>
    </source>
</evidence>
<dbReference type="GO" id="GO:0005524">
    <property type="term" value="F:ATP binding"/>
    <property type="evidence" value="ECO:0007669"/>
    <property type="project" value="UniProtKB-KW"/>
</dbReference>
<accession>A0A9D1KU98</accession>
<dbReference type="AlphaFoldDB" id="A0A9D1KU98"/>
<evidence type="ECO:0000313" key="8">
    <source>
        <dbReference type="EMBL" id="HIT98224.1"/>
    </source>
</evidence>
<evidence type="ECO:0000256" key="3">
    <source>
        <dbReference type="ARBA" id="ARBA00023125"/>
    </source>
</evidence>
<organism evidence="8 9">
    <name type="scientific">Candidatus Merdimorpha stercoravium</name>
    <dbReference type="NCBI Taxonomy" id="2840863"/>
    <lineage>
        <taxon>Bacteria</taxon>
        <taxon>Pseudomonadati</taxon>
        <taxon>Bacteroidota</taxon>
        <taxon>Flavobacteriia</taxon>
        <taxon>Flavobacteriales</taxon>
        <taxon>Candidatus Merdimorpha</taxon>
    </lineage>
</organism>
<dbReference type="InterPro" id="IPR036187">
    <property type="entry name" value="DNA_mismatch_repair_MutS_sf"/>
</dbReference>
<dbReference type="SUPFAM" id="SSF52540">
    <property type="entry name" value="P-loop containing nucleoside triphosphate hydrolases"/>
    <property type="match status" value="1"/>
</dbReference>
<dbReference type="InterPro" id="IPR027417">
    <property type="entry name" value="P-loop_NTPase"/>
</dbReference>
<reference evidence="8" key="2">
    <citation type="journal article" date="2021" name="PeerJ">
        <title>Extensive microbial diversity within the chicken gut microbiome revealed by metagenomics and culture.</title>
        <authorList>
            <person name="Gilroy R."/>
            <person name="Ravi A."/>
            <person name="Getino M."/>
            <person name="Pursley I."/>
            <person name="Horton D.L."/>
            <person name="Alikhan N.F."/>
            <person name="Baker D."/>
            <person name="Gharbi K."/>
            <person name="Hall N."/>
            <person name="Watson M."/>
            <person name="Adriaenssens E.M."/>
            <person name="Foster-Nyarko E."/>
            <person name="Jarju S."/>
            <person name="Secka A."/>
            <person name="Antonio M."/>
            <person name="Oren A."/>
            <person name="Chaudhuri R.R."/>
            <person name="La Ragione R."/>
            <person name="Hildebrand F."/>
            <person name="Pallen M.J."/>
        </authorList>
    </citation>
    <scope>NUCLEOTIDE SEQUENCE</scope>
    <source>
        <strain evidence="8">1383</strain>
    </source>
</reference>
<evidence type="ECO:0000256" key="2">
    <source>
        <dbReference type="ARBA" id="ARBA00022840"/>
    </source>
</evidence>
<dbReference type="SUPFAM" id="SSF48334">
    <property type="entry name" value="DNA repair protein MutS, domain III"/>
    <property type="match status" value="1"/>
</dbReference>
<dbReference type="GO" id="GO:0016887">
    <property type="term" value="F:ATP hydrolysis activity"/>
    <property type="evidence" value="ECO:0007669"/>
    <property type="project" value="InterPro"/>
</dbReference>
<dbReference type="Gene3D" id="3.40.50.300">
    <property type="entry name" value="P-loop containing nucleotide triphosphate hydrolases"/>
    <property type="match status" value="1"/>
</dbReference>
<dbReference type="GO" id="GO:0140664">
    <property type="term" value="F:ATP-dependent DNA damage sensor activity"/>
    <property type="evidence" value="ECO:0007669"/>
    <property type="project" value="InterPro"/>
</dbReference>
<dbReference type="InterPro" id="IPR007696">
    <property type="entry name" value="DNA_mismatch_repair_MutS_core"/>
</dbReference>
<dbReference type="EMBL" id="DVLY01000129">
    <property type="protein sequence ID" value="HIT98224.1"/>
    <property type="molecule type" value="Genomic_DNA"/>
</dbReference>
<dbReference type="InterPro" id="IPR000432">
    <property type="entry name" value="DNA_mismatch_repair_MutS_C"/>
</dbReference>
<dbReference type="SMART" id="SM00533">
    <property type="entry name" value="MUTSd"/>
    <property type="match status" value="1"/>
</dbReference>
<dbReference type="NCBIfam" id="TIGR01069">
    <property type="entry name" value="mutS2"/>
    <property type="match status" value="1"/>
</dbReference>
<evidence type="ECO:0000313" key="9">
    <source>
        <dbReference type="Proteomes" id="UP000824161"/>
    </source>
</evidence>
<comment type="caution">
    <text evidence="8">The sequence shown here is derived from an EMBL/GenBank/DDBJ whole genome shotgun (WGS) entry which is preliminary data.</text>
</comment>
<keyword evidence="3" id="KW-0238">DNA-binding</keyword>
<dbReference type="InterPro" id="IPR005747">
    <property type="entry name" value="MutS2"/>
</dbReference>
<evidence type="ECO:0000259" key="6">
    <source>
        <dbReference type="SMART" id="SM00533"/>
    </source>
</evidence>
<feature type="compositionally biased region" description="Low complexity" evidence="5">
    <location>
        <begin position="666"/>
        <end position="675"/>
    </location>
</feature>